<dbReference type="Proteomes" id="UP001234178">
    <property type="component" value="Unassembled WGS sequence"/>
</dbReference>
<evidence type="ECO:0000313" key="2">
    <source>
        <dbReference type="Proteomes" id="UP001234178"/>
    </source>
</evidence>
<proteinExistence type="predicted"/>
<gene>
    <name evidence="1" type="ORF">OUZ56_026701</name>
</gene>
<accession>A0ABQ9ZMI4</accession>
<organism evidence="1 2">
    <name type="scientific">Daphnia magna</name>
    <dbReference type="NCBI Taxonomy" id="35525"/>
    <lineage>
        <taxon>Eukaryota</taxon>
        <taxon>Metazoa</taxon>
        <taxon>Ecdysozoa</taxon>
        <taxon>Arthropoda</taxon>
        <taxon>Crustacea</taxon>
        <taxon>Branchiopoda</taxon>
        <taxon>Diplostraca</taxon>
        <taxon>Cladocera</taxon>
        <taxon>Anomopoda</taxon>
        <taxon>Daphniidae</taxon>
        <taxon>Daphnia</taxon>
    </lineage>
</organism>
<protein>
    <submittedName>
        <fullName evidence="1">Uncharacterized protein</fullName>
    </submittedName>
</protein>
<name>A0ABQ9ZMI4_9CRUS</name>
<keyword evidence="2" id="KW-1185">Reference proteome</keyword>
<dbReference type="EMBL" id="JAOYFB010000004">
    <property type="protein sequence ID" value="KAK4014164.1"/>
    <property type="molecule type" value="Genomic_DNA"/>
</dbReference>
<sequence length="118" mass="14310">MENPSCRETNDIRKATQRSVQKVIQCFAQPTRSKRHEQETKKWGFHVNSSKFIVYVTTNHLIDQRSNIAREREKVCRMYLTFSRMLDRAEYQPSESICFYLKQRRKKYNDDNMRKLRG</sequence>
<comment type="caution">
    <text evidence="1">The sequence shown here is derived from an EMBL/GenBank/DDBJ whole genome shotgun (WGS) entry which is preliminary data.</text>
</comment>
<evidence type="ECO:0000313" key="1">
    <source>
        <dbReference type="EMBL" id="KAK4014164.1"/>
    </source>
</evidence>
<reference evidence="1 2" key="1">
    <citation type="journal article" date="2023" name="Nucleic Acids Res.">
        <title>The hologenome of Daphnia magna reveals possible DNA methylation and microbiome-mediated evolution of the host genome.</title>
        <authorList>
            <person name="Chaturvedi A."/>
            <person name="Li X."/>
            <person name="Dhandapani V."/>
            <person name="Marshall H."/>
            <person name="Kissane S."/>
            <person name="Cuenca-Cambronero M."/>
            <person name="Asole G."/>
            <person name="Calvet F."/>
            <person name="Ruiz-Romero M."/>
            <person name="Marangio P."/>
            <person name="Guigo R."/>
            <person name="Rago D."/>
            <person name="Mirbahai L."/>
            <person name="Eastwood N."/>
            <person name="Colbourne J.K."/>
            <person name="Zhou J."/>
            <person name="Mallon E."/>
            <person name="Orsini L."/>
        </authorList>
    </citation>
    <scope>NUCLEOTIDE SEQUENCE [LARGE SCALE GENOMIC DNA]</scope>
    <source>
        <strain evidence="1">LRV0_1</strain>
    </source>
</reference>